<proteinExistence type="predicted"/>
<evidence type="ECO:0000313" key="2">
    <source>
        <dbReference type="EMBL" id="QWC09891.1"/>
    </source>
</evidence>
<protein>
    <submittedName>
        <fullName evidence="2">TetR family transcriptional regulator</fullName>
    </submittedName>
</protein>
<dbReference type="Proteomes" id="UP000676885">
    <property type="component" value="Chromosome"/>
</dbReference>
<gene>
    <name evidence="2" type="ORF">KKR91_15755</name>
</gene>
<dbReference type="EMBL" id="CP076022">
    <property type="protein sequence ID" value="QWC09891.1"/>
    <property type="molecule type" value="Genomic_DNA"/>
</dbReference>
<name>A0A975R0X0_9MICC</name>
<dbReference type="Gene3D" id="1.10.357.10">
    <property type="entry name" value="Tetracycline Repressor, domain 2"/>
    <property type="match status" value="1"/>
</dbReference>
<dbReference type="KEGG" id="ajg:KKR91_15755"/>
<sequence length="158" mass="17101">MFRPGAPIEEIEQDVEAMIIELVHELGRLAEADPDPIGAQDRAYIKAFSDAGTNSETDQGALLATAVARPNLAESLIYLNRRLDRDNLDPKQPSCVLGVIIRLAMDGLWVSDILDATRFEARERTRITGLLTALSRVSDGQLGTMLKAIEANGAGTKG</sequence>
<feature type="domain" description="TetR transcriptional regulator CgmR-like C-terminal" evidence="1">
    <location>
        <begin position="42"/>
        <end position="136"/>
    </location>
</feature>
<evidence type="ECO:0000313" key="3">
    <source>
        <dbReference type="Proteomes" id="UP000676885"/>
    </source>
</evidence>
<dbReference type="InterPro" id="IPR041479">
    <property type="entry name" value="TetR_CgmR_C"/>
</dbReference>
<organism evidence="2 3">
    <name type="scientific">Arthrobacter jiangjiafuii</name>
    <dbReference type="NCBI Taxonomy" id="2817475"/>
    <lineage>
        <taxon>Bacteria</taxon>
        <taxon>Bacillati</taxon>
        <taxon>Actinomycetota</taxon>
        <taxon>Actinomycetes</taxon>
        <taxon>Micrococcales</taxon>
        <taxon>Micrococcaceae</taxon>
        <taxon>Arthrobacter</taxon>
    </lineage>
</organism>
<dbReference type="RefSeq" id="WP_210227421.1">
    <property type="nucleotide sequence ID" value="NZ_CP076022.1"/>
</dbReference>
<dbReference type="InterPro" id="IPR036271">
    <property type="entry name" value="Tet_transcr_reg_TetR-rel_C_sf"/>
</dbReference>
<dbReference type="AlphaFoldDB" id="A0A975R0X0"/>
<keyword evidence="3" id="KW-1185">Reference proteome</keyword>
<dbReference type="SUPFAM" id="SSF48498">
    <property type="entry name" value="Tetracyclin repressor-like, C-terminal domain"/>
    <property type="match status" value="1"/>
</dbReference>
<reference evidence="2 3" key="1">
    <citation type="submission" date="2021-05" db="EMBL/GenBank/DDBJ databases">
        <title>Novel species in genus Arthrobacter.</title>
        <authorList>
            <person name="Zhang G."/>
        </authorList>
    </citation>
    <scope>NUCLEOTIDE SEQUENCE [LARGE SCALE GENOMIC DNA]</scope>
    <source>
        <strain evidence="3">zg-ZUI227</strain>
    </source>
</reference>
<dbReference type="Pfam" id="PF17937">
    <property type="entry name" value="TetR_C_28"/>
    <property type="match status" value="1"/>
</dbReference>
<evidence type="ECO:0000259" key="1">
    <source>
        <dbReference type="Pfam" id="PF17937"/>
    </source>
</evidence>
<accession>A0A975R0X0</accession>